<reference evidence="4 5" key="1">
    <citation type="submission" date="2017-08" db="EMBL/GenBank/DDBJ databases">
        <title>Infants hospitalized years apart are colonized by the same room-sourced microbial strains.</title>
        <authorList>
            <person name="Brooks B."/>
            <person name="Olm M.R."/>
            <person name="Firek B.A."/>
            <person name="Baker R."/>
            <person name="Thomas B.C."/>
            <person name="Morowitz M.J."/>
            <person name="Banfield J.F."/>
        </authorList>
    </citation>
    <scope>NUCLEOTIDE SEQUENCE [LARGE SCALE GENOMIC DNA]</scope>
    <source>
        <strain evidence="4">S2_005_001_R2_27</strain>
    </source>
</reference>
<keyword evidence="1" id="KW-0175">Coiled coil</keyword>
<evidence type="ECO:0000313" key="5">
    <source>
        <dbReference type="Proteomes" id="UP000248887"/>
    </source>
</evidence>
<comment type="caution">
    <text evidence="4">The sequence shown here is derived from an EMBL/GenBank/DDBJ whole genome shotgun (WGS) entry which is preliminary data.</text>
</comment>
<dbReference type="Pfam" id="PF13489">
    <property type="entry name" value="Methyltransf_23"/>
    <property type="match status" value="1"/>
</dbReference>
<dbReference type="CDD" id="cd03809">
    <property type="entry name" value="GT4_MtfB-like"/>
    <property type="match status" value="1"/>
</dbReference>
<dbReference type="InterPro" id="IPR029063">
    <property type="entry name" value="SAM-dependent_MTases_sf"/>
</dbReference>
<name>A0A2W5R1H2_ANCNO</name>
<dbReference type="GO" id="GO:0016757">
    <property type="term" value="F:glycosyltransferase activity"/>
    <property type="evidence" value="ECO:0007669"/>
    <property type="project" value="InterPro"/>
</dbReference>
<evidence type="ECO:0000313" key="4">
    <source>
        <dbReference type="EMBL" id="PZQ82972.1"/>
    </source>
</evidence>
<feature type="region of interest" description="Disordered" evidence="2">
    <location>
        <begin position="438"/>
        <end position="460"/>
    </location>
</feature>
<organism evidence="4 5">
    <name type="scientific">Ancylobacter novellus</name>
    <name type="common">Thiobacillus novellus</name>
    <dbReference type="NCBI Taxonomy" id="921"/>
    <lineage>
        <taxon>Bacteria</taxon>
        <taxon>Pseudomonadati</taxon>
        <taxon>Pseudomonadota</taxon>
        <taxon>Alphaproteobacteria</taxon>
        <taxon>Hyphomicrobiales</taxon>
        <taxon>Xanthobacteraceae</taxon>
        <taxon>Ancylobacter</taxon>
    </lineage>
</organism>
<gene>
    <name evidence="4" type="ORF">DI549_09480</name>
</gene>
<dbReference type="GO" id="GO:0009103">
    <property type="term" value="P:lipopolysaccharide biosynthetic process"/>
    <property type="evidence" value="ECO:0007669"/>
    <property type="project" value="TreeGrafter"/>
</dbReference>
<feature type="compositionally biased region" description="Polar residues" evidence="2">
    <location>
        <begin position="450"/>
        <end position="460"/>
    </location>
</feature>
<evidence type="ECO:0000259" key="3">
    <source>
        <dbReference type="Pfam" id="PF00534"/>
    </source>
</evidence>
<evidence type="ECO:0000256" key="1">
    <source>
        <dbReference type="SAM" id="Coils"/>
    </source>
</evidence>
<evidence type="ECO:0000256" key="2">
    <source>
        <dbReference type="SAM" id="MobiDB-lite"/>
    </source>
</evidence>
<dbReference type="Gene3D" id="3.40.50.150">
    <property type="entry name" value="Vaccinia Virus protein VP39"/>
    <property type="match status" value="1"/>
</dbReference>
<proteinExistence type="predicted"/>
<dbReference type="Proteomes" id="UP000248887">
    <property type="component" value="Unassembled WGS sequence"/>
</dbReference>
<dbReference type="PANTHER" id="PTHR46401">
    <property type="entry name" value="GLYCOSYLTRANSFERASE WBBK-RELATED"/>
    <property type="match status" value="1"/>
</dbReference>
<feature type="coiled-coil region" evidence="1">
    <location>
        <begin position="265"/>
        <end position="349"/>
    </location>
</feature>
<dbReference type="CDD" id="cd02440">
    <property type="entry name" value="AdoMet_MTases"/>
    <property type="match status" value="1"/>
</dbReference>
<dbReference type="EMBL" id="QFQD01000025">
    <property type="protein sequence ID" value="PZQ82972.1"/>
    <property type="molecule type" value="Genomic_DNA"/>
</dbReference>
<accession>A0A2W5R1H2</accession>
<dbReference type="SUPFAM" id="SSF53756">
    <property type="entry name" value="UDP-Glycosyltransferase/glycogen phosphorylase"/>
    <property type="match status" value="2"/>
</dbReference>
<dbReference type="PANTHER" id="PTHR46401:SF9">
    <property type="entry name" value="MANNOSYLTRANSFERASE A"/>
    <property type="match status" value="1"/>
</dbReference>
<sequence>MSRRKPFDELYREFEDAHRGSLELIRGRQSVYLPLIAQIAADTPAGRRALDIGCGRGEWLGLIAEHGWHATGVDSNASMTAIAEANGVEVISADALDYMRGCEDGSFGLITAFHVVEHIEHGILTDLLNEIERVLMPGGVVILETPNPENLTVSSWSFHMDPTHKAPLPPALLHFFVRATGLERPAIVRLNSQPLMRDGVPFNSSISGLFTFAPDYSIIASKPADTADMADAIDRFAATTSEPVPNNLHALMMEIATFADAATKAEQATQTAEQLSGEVRALRNSKTQLAKEIKALTDRLSPIDVSALLSDIGSVANATANADAAMRAVERLRREVRELQQAKSQWETDDTARELSELKRLHAHVQWQLNVQAERVSRHDGLLHELGGLPMLKLLRRLRSIRHSFEAKLERKFGHDSRLRQKLKRLERRIRLKYLKKNRGAPSSRPGFDSQPSSPSALSRTEQLAFERLSHAVELTQATGREALPPSKKPRLAFISPLPPERSGVADYSAQILPELHRYYDIDVVVTQDVIADDWIIAHCAVRSVDYFKAHADRYDRVMYHFGNSPFHMHMFDLLRTIPGVVVVHDFYLSDIIYYIEHNQNRRHHWTRALLRAHGYTALKERFDRQDPTSLFSIFPTSIDVLAQSQGVIFHSEYAVQLAENFYPSFSRDLLKVVPLARLTAASKTKQEARQILGFSPEDIIVCSFGFIQPSKLSTRIADAWLASPLCHDRQCHLVFVGELADDSYAEEMRARMGRADGGERIQTTGFVSAEKYALYLQAADIGVQLRAHSRGETSAAALDCLAYGLATIVNANGSMAELPTDCVRRLDDAFATPELTQALIDLRMDKEEREKLGASAATYVATHHTPAAAAARYHEAMEEFAGKATTLYSQPALMSAARELMAGSHYASELLARAEQLAREKSLRRTHRSLFIDVSVLAMKDYGTGIQRVVRALLAELLKSPPAGFRVEPVRFSHINGQWRYVQAAEYMERAFSGESRALEDEVIDVTDGDVFFGADFYTVAVREGSRSGLFREWRDRGARVSFIVYDILPLTLPRCFPPESEPAHREWISIVAEQADDLVCISASVADEVRNWLQAQTDLPASLPAIHPWTLGADIAASLPSRGVPDDAEVLLASLQDHDCFLMVGTVEPRKGHWQALDAFDLLWEEGSEARLVIVGNEGWRGVPRDQARNLPQIIERLTNHPEMGRRLFWLQGASDEYLDRIYGQADCLIAASLDEGFGLPLIEAARHGLPILARDIPVFREVAGDAAAYFSGRDGASLATAIDLWLEEFRNGRHPRSEGMKWLSWAESAERLKTILFPGPERP</sequence>
<feature type="domain" description="Glycosyl transferase family 1" evidence="3">
    <location>
        <begin position="1140"/>
        <end position="1291"/>
    </location>
</feature>
<dbReference type="Gene3D" id="3.40.50.2000">
    <property type="entry name" value="Glycogen Phosphorylase B"/>
    <property type="match status" value="2"/>
</dbReference>
<dbReference type="SUPFAM" id="SSF53335">
    <property type="entry name" value="S-adenosyl-L-methionine-dependent methyltransferases"/>
    <property type="match status" value="1"/>
</dbReference>
<dbReference type="InterPro" id="IPR001296">
    <property type="entry name" value="Glyco_trans_1"/>
</dbReference>
<protein>
    <recommendedName>
        <fullName evidence="3">Glycosyl transferase family 1 domain-containing protein</fullName>
    </recommendedName>
</protein>
<dbReference type="Pfam" id="PF00534">
    <property type="entry name" value="Glycos_transf_1"/>
    <property type="match status" value="1"/>
</dbReference>